<keyword evidence="5" id="KW-1185">Reference proteome</keyword>
<protein>
    <submittedName>
        <fullName evidence="4">Fatty acid desaturase</fullName>
    </submittedName>
</protein>
<dbReference type="PANTHER" id="PTHR36459">
    <property type="entry name" value="ORF"/>
    <property type="match status" value="1"/>
</dbReference>
<dbReference type="STRING" id="1081108.A0A167XLU8"/>
<name>A0A167XLU8_CORDF</name>
<reference evidence="4 5" key="1">
    <citation type="journal article" date="2016" name="Genome Biol. Evol.">
        <title>Divergent and convergent evolution of fungal pathogenicity.</title>
        <authorList>
            <person name="Shang Y."/>
            <person name="Xiao G."/>
            <person name="Zheng P."/>
            <person name="Cen K."/>
            <person name="Zhan S."/>
            <person name="Wang C."/>
        </authorList>
    </citation>
    <scope>NUCLEOTIDE SEQUENCE [LARGE SCALE GENOMIC DNA]</scope>
    <source>
        <strain evidence="4 5">RCEF 1005</strain>
    </source>
</reference>
<evidence type="ECO:0000313" key="4">
    <source>
        <dbReference type="EMBL" id="OAA65136.1"/>
    </source>
</evidence>
<sequence length="290" mass="34084">MNNPSDARFEPTVFSSVDVKDIRLPAILDRWALHPYIRMARSVVRHDTDVVMITHLILYFTTSVPSAAFLFWRFTWIHGLLHFIMQVSYMGTYTLMMHQHIHMRGILGRRFWLFDVLFPYITDPLMGHTWNSYYYHHVKHHHVEGNGPNDLSSTVRYQRDSIFHFLQYTARFFFFVWLDLPLYFVRKGRPSLAAKVAFWEIGWYGVLYELYCLNPRATFVVFLLPLLLLRAGLMLGNWGQHAFVDHDEPDSDYRSSITLIDVRVGEPPLVSPNLQLGPDSSRSAQRVHDH</sequence>
<keyword evidence="2" id="KW-0472">Membrane</keyword>
<feature type="transmembrane region" description="Helical" evidence="2">
    <location>
        <begin position="50"/>
        <end position="74"/>
    </location>
</feature>
<feature type="domain" description="Fatty acid desaturase" evidence="3">
    <location>
        <begin position="75"/>
        <end position="258"/>
    </location>
</feature>
<dbReference type="EMBL" id="AZHF01000014">
    <property type="protein sequence ID" value="OAA65136.1"/>
    <property type="molecule type" value="Genomic_DNA"/>
</dbReference>
<evidence type="ECO:0000256" key="1">
    <source>
        <dbReference type="SAM" id="MobiDB-lite"/>
    </source>
</evidence>
<evidence type="ECO:0000313" key="5">
    <source>
        <dbReference type="Proteomes" id="UP000076881"/>
    </source>
</evidence>
<evidence type="ECO:0000259" key="3">
    <source>
        <dbReference type="Pfam" id="PF00487"/>
    </source>
</evidence>
<keyword evidence="2" id="KW-0812">Transmembrane</keyword>
<accession>A0A167XLU8</accession>
<keyword evidence="2" id="KW-1133">Transmembrane helix</keyword>
<gene>
    <name evidence="4" type="ORF">LEL_10583</name>
</gene>
<feature type="transmembrane region" description="Helical" evidence="2">
    <location>
        <begin position="80"/>
        <end position="99"/>
    </location>
</feature>
<dbReference type="GO" id="GO:0006629">
    <property type="term" value="P:lipid metabolic process"/>
    <property type="evidence" value="ECO:0007669"/>
    <property type="project" value="InterPro"/>
</dbReference>
<dbReference type="OrthoDB" id="4938879at2759"/>
<dbReference type="PANTHER" id="PTHR36459:SF1">
    <property type="entry name" value="FATTY ACID DESATURASE DOMAIN-CONTAINING PROTEIN-RELATED"/>
    <property type="match status" value="1"/>
</dbReference>
<dbReference type="InterPro" id="IPR005804">
    <property type="entry name" value="FA_desaturase_dom"/>
</dbReference>
<proteinExistence type="predicted"/>
<dbReference type="AlphaFoldDB" id="A0A167XLU8"/>
<feature type="region of interest" description="Disordered" evidence="1">
    <location>
        <begin position="271"/>
        <end position="290"/>
    </location>
</feature>
<dbReference type="Pfam" id="PF00487">
    <property type="entry name" value="FA_desaturase"/>
    <property type="match status" value="1"/>
</dbReference>
<dbReference type="Proteomes" id="UP000076881">
    <property type="component" value="Unassembled WGS sequence"/>
</dbReference>
<feature type="compositionally biased region" description="Polar residues" evidence="1">
    <location>
        <begin position="272"/>
        <end position="284"/>
    </location>
</feature>
<evidence type="ECO:0000256" key="2">
    <source>
        <dbReference type="SAM" id="Phobius"/>
    </source>
</evidence>
<organism evidence="4 5">
    <name type="scientific">Akanthomyces lecanii RCEF 1005</name>
    <dbReference type="NCBI Taxonomy" id="1081108"/>
    <lineage>
        <taxon>Eukaryota</taxon>
        <taxon>Fungi</taxon>
        <taxon>Dikarya</taxon>
        <taxon>Ascomycota</taxon>
        <taxon>Pezizomycotina</taxon>
        <taxon>Sordariomycetes</taxon>
        <taxon>Hypocreomycetidae</taxon>
        <taxon>Hypocreales</taxon>
        <taxon>Cordycipitaceae</taxon>
        <taxon>Akanthomyces</taxon>
        <taxon>Cordyceps confragosa</taxon>
    </lineage>
</organism>
<comment type="caution">
    <text evidence="4">The sequence shown here is derived from an EMBL/GenBank/DDBJ whole genome shotgun (WGS) entry which is preliminary data.</text>
</comment>